<sequence length="366" mass="37922">MEEQVVLGVLAITLGVVVGVLLFVPFVALSYRRRGGFGFGRFVLWGSALVYVMAVWTYTLLPLPDPDAIRCAGVNIDVTAIADEIRGAVARRGSAAAGDPAMLQVLLNVLLFVPLGFFVRVLGGRGVGTALLVGVALSGFVELTQLSGVWGLYPCAYRVFDVDDLLTNTLGAVLGSVLALAVPARHRGSPRLADADRPRPVTGGRRLLGMVCDALAAWVLNLSMVVTVQLALYLLGADAAVRDGSAASVVGSAVPIVVWLIVVLATGGTVGDHVVQLRFEGGPLPVGLARLLRFAGGIGGYLLLAAVPGVWGFVASVFAALSVILALTTRGHRGLPGLLSGQRLTDARQADDPDAAPPGGTPRPGR</sequence>
<protein>
    <submittedName>
        <fullName evidence="4">VanZ family protein</fullName>
    </submittedName>
</protein>
<dbReference type="PANTHER" id="PTHR36834:SF1">
    <property type="entry name" value="INTEGRAL MEMBRANE PROTEIN"/>
    <property type="match status" value="1"/>
</dbReference>
<keyword evidence="2" id="KW-0812">Transmembrane</keyword>
<feature type="transmembrane region" description="Helical" evidence="2">
    <location>
        <begin position="310"/>
        <end position="328"/>
    </location>
</feature>
<organism evidence="4 5">
    <name type="scientific">Microbacterium arthrosphaerae</name>
    <dbReference type="NCBI Taxonomy" id="792652"/>
    <lineage>
        <taxon>Bacteria</taxon>
        <taxon>Bacillati</taxon>
        <taxon>Actinomycetota</taxon>
        <taxon>Actinomycetes</taxon>
        <taxon>Micrococcales</taxon>
        <taxon>Microbacteriaceae</taxon>
        <taxon>Microbacterium</taxon>
    </lineage>
</organism>
<feature type="transmembrane region" description="Helical" evidence="2">
    <location>
        <begin position="42"/>
        <end position="61"/>
    </location>
</feature>
<feature type="compositionally biased region" description="Pro residues" evidence="1">
    <location>
        <begin position="355"/>
        <end position="366"/>
    </location>
</feature>
<dbReference type="InterPro" id="IPR006976">
    <property type="entry name" value="VanZ-like"/>
</dbReference>
<evidence type="ECO:0000313" key="5">
    <source>
        <dbReference type="Proteomes" id="UP001283109"/>
    </source>
</evidence>
<evidence type="ECO:0000256" key="2">
    <source>
        <dbReference type="SAM" id="Phobius"/>
    </source>
</evidence>
<keyword evidence="2" id="KW-0472">Membrane</keyword>
<evidence type="ECO:0000313" key="4">
    <source>
        <dbReference type="EMBL" id="MDW4574275.1"/>
    </source>
</evidence>
<proteinExistence type="predicted"/>
<dbReference type="PANTHER" id="PTHR36834">
    <property type="entry name" value="MEMBRANE PROTEIN-RELATED"/>
    <property type="match status" value="1"/>
</dbReference>
<dbReference type="RefSeq" id="WP_318354772.1">
    <property type="nucleotide sequence ID" value="NZ_JAWQEV010000006.1"/>
</dbReference>
<name>A0ABU4H4W8_9MICO</name>
<feature type="domain" description="VanZ-like" evidence="3">
    <location>
        <begin position="49"/>
        <end position="180"/>
    </location>
</feature>
<feature type="transmembrane region" description="Helical" evidence="2">
    <location>
        <begin position="215"/>
        <end position="236"/>
    </location>
</feature>
<feature type="transmembrane region" description="Helical" evidence="2">
    <location>
        <begin position="130"/>
        <end position="153"/>
    </location>
</feature>
<feature type="region of interest" description="Disordered" evidence="1">
    <location>
        <begin position="346"/>
        <end position="366"/>
    </location>
</feature>
<accession>A0ABU4H4W8</accession>
<feature type="transmembrane region" description="Helical" evidence="2">
    <location>
        <begin position="101"/>
        <end position="123"/>
    </location>
</feature>
<dbReference type="EMBL" id="JAWQEV010000006">
    <property type="protein sequence ID" value="MDW4574275.1"/>
    <property type="molecule type" value="Genomic_DNA"/>
</dbReference>
<gene>
    <name evidence="4" type="ORF">R8Z58_15960</name>
</gene>
<dbReference type="Pfam" id="PF04892">
    <property type="entry name" value="VanZ"/>
    <property type="match status" value="1"/>
</dbReference>
<evidence type="ECO:0000259" key="3">
    <source>
        <dbReference type="Pfam" id="PF04892"/>
    </source>
</evidence>
<dbReference type="Proteomes" id="UP001283109">
    <property type="component" value="Unassembled WGS sequence"/>
</dbReference>
<dbReference type="InterPro" id="IPR053150">
    <property type="entry name" value="Teicoplanin_resist-assoc"/>
</dbReference>
<feature type="transmembrane region" description="Helical" evidence="2">
    <location>
        <begin position="256"/>
        <end position="275"/>
    </location>
</feature>
<keyword evidence="5" id="KW-1185">Reference proteome</keyword>
<keyword evidence="2" id="KW-1133">Transmembrane helix</keyword>
<evidence type="ECO:0000256" key="1">
    <source>
        <dbReference type="SAM" id="MobiDB-lite"/>
    </source>
</evidence>
<comment type="caution">
    <text evidence="4">The sequence shown here is derived from an EMBL/GenBank/DDBJ whole genome shotgun (WGS) entry which is preliminary data.</text>
</comment>
<reference evidence="4 5" key="1">
    <citation type="submission" date="2023-11" db="EMBL/GenBank/DDBJ databases">
        <title>Draft genome sequence of Microbacterium arthrosphaerae JCM 30492.</title>
        <authorList>
            <person name="Zhang G."/>
            <person name="Ding Y."/>
        </authorList>
    </citation>
    <scope>NUCLEOTIDE SEQUENCE [LARGE SCALE GENOMIC DNA]</scope>
    <source>
        <strain evidence="4 5">JCM 30492</strain>
    </source>
</reference>
<feature type="transmembrane region" description="Helical" evidence="2">
    <location>
        <begin position="6"/>
        <end position="30"/>
    </location>
</feature>